<dbReference type="SUPFAM" id="SSF52047">
    <property type="entry name" value="RNI-like"/>
    <property type="match status" value="1"/>
</dbReference>
<dbReference type="InterPro" id="IPR032675">
    <property type="entry name" value="LRR_dom_sf"/>
</dbReference>
<dbReference type="Pfam" id="PF13516">
    <property type="entry name" value="LRR_6"/>
    <property type="match status" value="1"/>
</dbReference>
<comment type="caution">
    <text evidence="1">The sequence shown here is derived from an EMBL/GenBank/DDBJ whole genome shotgun (WGS) entry which is preliminary data.</text>
</comment>
<accession>A0A2J7QKT6</accession>
<dbReference type="STRING" id="105785.A0A2J7QKT6"/>
<dbReference type="GO" id="GO:0019005">
    <property type="term" value="C:SCF ubiquitin ligase complex"/>
    <property type="evidence" value="ECO:0007669"/>
    <property type="project" value="TreeGrafter"/>
</dbReference>
<dbReference type="FunFam" id="3.80.10.10:FF:000060">
    <property type="entry name" value="F-box/LRR-repeat protein 20 isoform 2"/>
    <property type="match status" value="1"/>
</dbReference>
<evidence type="ECO:0008006" key="3">
    <source>
        <dbReference type="Google" id="ProtNLM"/>
    </source>
</evidence>
<dbReference type="InParanoid" id="A0A2J7QKT6"/>
<dbReference type="Proteomes" id="UP000235965">
    <property type="component" value="Unassembled WGS sequence"/>
</dbReference>
<dbReference type="AlphaFoldDB" id="A0A2J7QKT6"/>
<evidence type="ECO:0000313" key="1">
    <source>
        <dbReference type="EMBL" id="PNF29179.1"/>
    </source>
</evidence>
<dbReference type="Gene3D" id="3.80.10.10">
    <property type="entry name" value="Ribonuclease Inhibitor"/>
    <property type="match status" value="1"/>
</dbReference>
<evidence type="ECO:0000313" key="2">
    <source>
        <dbReference type="Proteomes" id="UP000235965"/>
    </source>
</evidence>
<sequence>MMAARLEKTDTSHEEMVAETKLERDLETMACREMTEACLEEEELTSVDKKPEAAEREVPIKDAEVMLKKLAVARRGTTRCVKVARKTPIDLKMSRRAAVARHKRDIIKSYLIQEKCHPQRELVASRTRMTHCAGVAWCKDNAARKVRARDNMSCRLLEKMDLEECVLITDATLIHLAMGCPRLEKLSLSHCELITDEGIRHLGTSPCAAENLTVLELDNCPLITDASLEHLISCHNLQRIELYDCQLITRAGIRRLRQNHLPNIKVHAYFAPVTPPPTAGGSRQRYCRCCVIL</sequence>
<dbReference type="InterPro" id="IPR006553">
    <property type="entry name" value="Leu-rich_rpt_Cys-con_subtyp"/>
</dbReference>
<dbReference type="GO" id="GO:0031146">
    <property type="term" value="P:SCF-dependent proteasomal ubiquitin-dependent protein catabolic process"/>
    <property type="evidence" value="ECO:0007669"/>
    <property type="project" value="TreeGrafter"/>
</dbReference>
<gene>
    <name evidence="1" type="ORF">B7P43_G11858</name>
</gene>
<protein>
    <recommendedName>
        <fullName evidence="3">F-box/LRR-repeat protein 20</fullName>
    </recommendedName>
</protein>
<dbReference type="InterPro" id="IPR001611">
    <property type="entry name" value="Leu-rich_rpt"/>
</dbReference>
<dbReference type="PANTHER" id="PTHR13318">
    <property type="entry name" value="PARTNER OF PAIRED, ISOFORM B-RELATED"/>
    <property type="match status" value="1"/>
</dbReference>
<dbReference type="PANTHER" id="PTHR13318:SF165">
    <property type="entry name" value="F-BOX_LRR-REPEAT PROTEIN FBXL-1"/>
    <property type="match status" value="1"/>
</dbReference>
<organism evidence="1 2">
    <name type="scientific">Cryptotermes secundus</name>
    <dbReference type="NCBI Taxonomy" id="105785"/>
    <lineage>
        <taxon>Eukaryota</taxon>
        <taxon>Metazoa</taxon>
        <taxon>Ecdysozoa</taxon>
        <taxon>Arthropoda</taxon>
        <taxon>Hexapoda</taxon>
        <taxon>Insecta</taxon>
        <taxon>Pterygota</taxon>
        <taxon>Neoptera</taxon>
        <taxon>Polyneoptera</taxon>
        <taxon>Dictyoptera</taxon>
        <taxon>Blattodea</taxon>
        <taxon>Blattoidea</taxon>
        <taxon>Termitoidae</taxon>
        <taxon>Kalotermitidae</taxon>
        <taxon>Cryptotermitinae</taxon>
        <taxon>Cryptotermes</taxon>
    </lineage>
</organism>
<proteinExistence type="predicted"/>
<name>A0A2J7QKT6_9NEOP</name>
<dbReference type="EMBL" id="NEVH01013258">
    <property type="protein sequence ID" value="PNF29179.1"/>
    <property type="molecule type" value="Genomic_DNA"/>
</dbReference>
<keyword evidence="2" id="KW-1185">Reference proteome</keyword>
<reference evidence="1 2" key="1">
    <citation type="submission" date="2017-12" db="EMBL/GenBank/DDBJ databases">
        <title>Hemimetabolous genomes reveal molecular basis of termite eusociality.</title>
        <authorList>
            <person name="Harrison M.C."/>
            <person name="Jongepier E."/>
            <person name="Robertson H.M."/>
            <person name="Arning N."/>
            <person name="Bitard-Feildel T."/>
            <person name="Chao H."/>
            <person name="Childers C.P."/>
            <person name="Dinh H."/>
            <person name="Doddapaneni H."/>
            <person name="Dugan S."/>
            <person name="Gowin J."/>
            <person name="Greiner C."/>
            <person name="Han Y."/>
            <person name="Hu H."/>
            <person name="Hughes D.S.T."/>
            <person name="Huylmans A.-K."/>
            <person name="Kemena C."/>
            <person name="Kremer L.P.M."/>
            <person name="Lee S.L."/>
            <person name="Lopez-Ezquerra A."/>
            <person name="Mallet L."/>
            <person name="Monroy-Kuhn J.M."/>
            <person name="Moser A."/>
            <person name="Murali S.C."/>
            <person name="Muzny D.M."/>
            <person name="Otani S."/>
            <person name="Piulachs M.-D."/>
            <person name="Poelchau M."/>
            <person name="Qu J."/>
            <person name="Schaub F."/>
            <person name="Wada-Katsumata A."/>
            <person name="Worley K.C."/>
            <person name="Xie Q."/>
            <person name="Ylla G."/>
            <person name="Poulsen M."/>
            <person name="Gibbs R.A."/>
            <person name="Schal C."/>
            <person name="Richards S."/>
            <person name="Belles X."/>
            <person name="Korb J."/>
            <person name="Bornberg-Bauer E."/>
        </authorList>
    </citation>
    <scope>NUCLEOTIDE SEQUENCE [LARGE SCALE GENOMIC DNA]</scope>
    <source>
        <tissue evidence="1">Whole body</tissue>
    </source>
</reference>
<dbReference type="SMART" id="SM00367">
    <property type="entry name" value="LRR_CC"/>
    <property type="match status" value="4"/>
</dbReference>
<dbReference type="OrthoDB" id="550575at2759"/>